<keyword evidence="3" id="KW-1185">Reference proteome</keyword>
<accession>A0AA88JAA5</accession>
<proteinExistence type="predicted"/>
<dbReference type="EMBL" id="BTGU01000211">
    <property type="protein sequence ID" value="GMN65091.1"/>
    <property type="molecule type" value="Genomic_DNA"/>
</dbReference>
<organism evidence="2 3">
    <name type="scientific">Ficus carica</name>
    <name type="common">Common fig</name>
    <dbReference type="NCBI Taxonomy" id="3494"/>
    <lineage>
        <taxon>Eukaryota</taxon>
        <taxon>Viridiplantae</taxon>
        <taxon>Streptophyta</taxon>
        <taxon>Embryophyta</taxon>
        <taxon>Tracheophyta</taxon>
        <taxon>Spermatophyta</taxon>
        <taxon>Magnoliopsida</taxon>
        <taxon>eudicotyledons</taxon>
        <taxon>Gunneridae</taxon>
        <taxon>Pentapetalae</taxon>
        <taxon>rosids</taxon>
        <taxon>fabids</taxon>
        <taxon>Rosales</taxon>
        <taxon>Moraceae</taxon>
        <taxon>Ficeae</taxon>
        <taxon>Ficus</taxon>
    </lineage>
</organism>
<feature type="signal peptide" evidence="1">
    <location>
        <begin position="1"/>
        <end position="15"/>
    </location>
</feature>
<evidence type="ECO:0000256" key="1">
    <source>
        <dbReference type="SAM" id="SignalP"/>
    </source>
</evidence>
<sequence length="161" mass="18333">MRVGLIHGLSWIGLADLTTPWLRSTVSSLPVMYDTRLWKMVRQTVKTLVPIETFEDCHLEEPTQREEHLELFHNNDSLSEVRVQDLAIVEESQEEVSSTQLIVTTLIIYDHIYEDSVWSIPPPPTLASFVHVSRAHTSKPSLVGATCRILPYLGKLEDINN</sequence>
<evidence type="ECO:0000313" key="2">
    <source>
        <dbReference type="EMBL" id="GMN65091.1"/>
    </source>
</evidence>
<dbReference type="AlphaFoldDB" id="A0AA88JAA5"/>
<protein>
    <submittedName>
        <fullName evidence="2">Uncharacterized protein</fullName>
    </submittedName>
</protein>
<gene>
    <name evidence="2" type="ORF">TIFTF001_034170</name>
</gene>
<reference evidence="2" key="1">
    <citation type="submission" date="2023-07" db="EMBL/GenBank/DDBJ databases">
        <title>draft genome sequence of fig (Ficus carica).</title>
        <authorList>
            <person name="Takahashi T."/>
            <person name="Nishimura K."/>
        </authorList>
    </citation>
    <scope>NUCLEOTIDE SEQUENCE</scope>
</reference>
<evidence type="ECO:0000313" key="3">
    <source>
        <dbReference type="Proteomes" id="UP001187192"/>
    </source>
</evidence>
<name>A0AA88JAA5_FICCA</name>
<keyword evidence="1" id="KW-0732">Signal</keyword>
<feature type="chain" id="PRO_5041697463" evidence="1">
    <location>
        <begin position="16"/>
        <end position="161"/>
    </location>
</feature>
<comment type="caution">
    <text evidence="2">The sequence shown here is derived from an EMBL/GenBank/DDBJ whole genome shotgun (WGS) entry which is preliminary data.</text>
</comment>
<dbReference type="Proteomes" id="UP001187192">
    <property type="component" value="Unassembled WGS sequence"/>
</dbReference>